<evidence type="ECO:0000313" key="3">
    <source>
        <dbReference type="Proteomes" id="UP001275084"/>
    </source>
</evidence>
<dbReference type="AlphaFoldDB" id="A0AAJ0MDJ6"/>
<name>A0AAJ0MDJ6_9PEZI</name>
<sequence>MELRVSILLLFLCQVTLCFGSGCKAPPCGRVVNKTRWSARWADLSPGDHKCHVYNWNGGDGSVPWSEKRVKCTQHSLDAHSSKGGFTHDLTDVDGITFHNRRWRIIWEDKRSYDFAEGVWAKIGSGETITCTENKEVPECKVKCDTDLLNACIGK</sequence>
<gene>
    <name evidence="2" type="ORF">B0T25DRAFT_542031</name>
</gene>
<feature type="chain" id="PRO_5042522358" evidence="1">
    <location>
        <begin position="21"/>
        <end position="155"/>
    </location>
</feature>
<evidence type="ECO:0000313" key="2">
    <source>
        <dbReference type="EMBL" id="KAK3352462.1"/>
    </source>
</evidence>
<reference evidence="2" key="1">
    <citation type="journal article" date="2023" name="Mol. Phylogenet. Evol.">
        <title>Genome-scale phylogeny and comparative genomics of the fungal order Sordariales.</title>
        <authorList>
            <person name="Hensen N."/>
            <person name="Bonometti L."/>
            <person name="Westerberg I."/>
            <person name="Brannstrom I.O."/>
            <person name="Guillou S."/>
            <person name="Cros-Aarteil S."/>
            <person name="Calhoun S."/>
            <person name="Haridas S."/>
            <person name="Kuo A."/>
            <person name="Mondo S."/>
            <person name="Pangilinan J."/>
            <person name="Riley R."/>
            <person name="LaButti K."/>
            <person name="Andreopoulos B."/>
            <person name="Lipzen A."/>
            <person name="Chen C."/>
            <person name="Yan M."/>
            <person name="Daum C."/>
            <person name="Ng V."/>
            <person name="Clum A."/>
            <person name="Steindorff A."/>
            <person name="Ohm R.A."/>
            <person name="Martin F."/>
            <person name="Silar P."/>
            <person name="Natvig D.O."/>
            <person name="Lalanne C."/>
            <person name="Gautier V."/>
            <person name="Ament-Velasquez S.L."/>
            <person name="Kruys A."/>
            <person name="Hutchinson M.I."/>
            <person name="Powell A.J."/>
            <person name="Barry K."/>
            <person name="Miller A.N."/>
            <person name="Grigoriev I.V."/>
            <person name="Debuchy R."/>
            <person name="Gladieux P."/>
            <person name="Hiltunen Thoren M."/>
            <person name="Johannesson H."/>
        </authorList>
    </citation>
    <scope>NUCLEOTIDE SEQUENCE</scope>
    <source>
        <strain evidence="2">CBS 955.72</strain>
    </source>
</reference>
<feature type="signal peptide" evidence="1">
    <location>
        <begin position="1"/>
        <end position="20"/>
    </location>
</feature>
<evidence type="ECO:0000256" key="1">
    <source>
        <dbReference type="SAM" id="SignalP"/>
    </source>
</evidence>
<dbReference type="EMBL" id="JAUIQD010000004">
    <property type="protein sequence ID" value="KAK3352462.1"/>
    <property type="molecule type" value="Genomic_DNA"/>
</dbReference>
<reference evidence="2" key="2">
    <citation type="submission" date="2023-06" db="EMBL/GenBank/DDBJ databases">
        <authorList>
            <consortium name="Lawrence Berkeley National Laboratory"/>
            <person name="Haridas S."/>
            <person name="Hensen N."/>
            <person name="Bonometti L."/>
            <person name="Westerberg I."/>
            <person name="Brannstrom I.O."/>
            <person name="Guillou S."/>
            <person name="Cros-Aarteil S."/>
            <person name="Calhoun S."/>
            <person name="Kuo A."/>
            <person name="Mondo S."/>
            <person name="Pangilinan J."/>
            <person name="Riley R."/>
            <person name="Labutti K."/>
            <person name="Andreopoulos B."/>
            <person name="Lipzen A."/>
            <person name="Chen C."/>
            <person name="Yanf M."/>
            <person name="Daum C."/>
            <person name="Ng V."/>
            <person name="Clum A."/>
            <person name="Steindorff A."/>
            <person name="Ohm R."/>
            <person name="Martin F."/>
            <person name="Silar P."/>
            <person name="Natvig D."/>
            <person name="Lalanne C."/>
            <person name="Gautier V."/>
            <person name="Ament-Velasquez S.L."/>
            <person name="Kruys A."/>
            <person name="Hutchinson M.I."/>
            <person name="Powell A.J."/>
            <person name="Barry K."/>
            <person name="Miller A.N."/>
            <person name="Grigoriev I.V."/>
            <person name="Debuchy R."/>
            <person name="Gladieux P."/>
            <person name="Thoren M.H."/>
            <person name="Johannesson H."/>
        </authorList>
    </citation>
    <scope>NUCLEOTIDE SEQUENCE</scope>
    <source>
        <strain evidence="2">CBS 955.72</strain>
    </source>
</reference>
<accession>A0AAJ0MDJ6</accession>
<dbReference type="PROSITE" id="PS51257">
    <property type="entry name" value="PROKAR_LIPOPROTEIN"/>
    <property type="match status" value="1"/>
</dbReference>
<dbReference type="Proteomes" id="UP001275084">
    <property type="component" value="Unassembled WGS sequence"/>
</dbReference>
<organism evidence="2 3">
    <name type="scientific">Lasiosphaeria hispida</name>
    <dbReference type="NCBI Taxonomy" id="260671"/>
    <lineage>
        <taxon>Eukaryota</taxon>
        <taxon>Fungi</taxon>
        <taxon>Dikarya</taxon>
        <taxon>Ascomycota</taxon>
        <taxon>Pezizomycotina</taxon>
        <taxon>Sordariomycetes</taxon>
        <taxon>Sordariomycetidae</taxon>
        <taxon>Sordariales</taxon>
        <taxon>Lasiosphaeriaceae</taxon>
        <taxon>Lasiosphaeria</taxon>
    </lineage>
</organism>
<keyword evidence="3" id="KW-1185">Reference proteome</keyword>
<proteinExistence type="predicted"/>
<protein>
    <submittedName>
        <fullName evidence="2">Uncharacterized protein</fullName>
    </submittedName>
</protein>
<keyword evidence="1" id="KW-0732">Signal</keyword>
<comment type="caution">
    <text evidence="2">The sequence shown here is derived from an EMBL/GenBank/DDBJ whole genome shotgun (WGS) entry which is preliminary data.</text>
</comment>